<dbReference type="InterPro" id="IPR003593">
    <property type="entry name" value="AAA+_ATPase"/>
</dbReference>
<dbReference type="InterPro" id="IPR017871">
    <property type="entry name" value="ABC_transporter-like_CS"/>
</dbReference>
<dbReference type="Pfam" id="PF00005">
    <property type="entry name" value="ABC_tran"/>
    <property type="match status" value="1"/>
</dbReference>
<dbReference type="STRING" id="246191.SAMN05660337_1718"/>
<dbReference type="Proteomes" id="UP000199053">
    <property type="component" value="Unassembled WGS sequence"/>
</dbReference>
<evidence type="ECO:0000313" key="5">
    <source>
        <dbReference type="EMBL" id="SDK92271.1"/>
    </source>
</evidence>
<name>A0A1G9FV25_9BACT</name>
<dbReference type="SUPFAM" id="SSF52540">
    <property type="entry name" value="P-loop containing nucleoside triphosphate hydrolases"/>
    <property type="match status" value="1"/>
</dbReference>
<dbReference type="CDD" id="cd03228">
    <property type="entry name" value="ABCC_MRP_Like"/>
    <property type="match status" value="1"/>
</dbReference>
<evidence type="ECO:0000259" key="4">
    <source>
        <dbReference type="PROSITE" id="PS50893"/>
    </source>
</evidence>
<dbReference type="InterPro" id="IPR003439">
    <property type="entry name" value="ABC_transporter-like_ATP-bd"/>
</dbReference>
<evidence type="ECO:0000256" key="3">
    <source>
        <dbReference type="ARBA" id="ARBA00022840"/>
    </source>
</evidence>
<dbReference type="OrthoDB" id="9809450at2"/>
<keyword evidence="2" id="KW-0547">Nucleotide-binding</keyword>
<gene>
    <name evidence="5" type="ORF">SAMN05660337_1718</name>
</gene>
<keyword evidence="6" id="KW-1185">Reference proteome</keyword>
<dbReference type="GO" id="GO:0005524">
    <property type="term" value="F:ATP binding"/>
    <property type="evidence" value="ECO:0007669"/>
    <property type="project" value="UniProtKB-KW"/>
</dbReference>
<sequence>MNIPQPDKGEQGVPVLEFKNVNFSWPDGLELNDISFAVPAGQFVLISGPSGAGKSTLLRLAVRLEEVQQGTILLRGTSIDTFYPPELRTRIGFVQQTPIVLPGSVRDNLLMPFTLQIRKKTITPDDKFLMQWMEKLALDGVSLDAEASSLSVGQRQRICLIRSVLSKPDAICFDEPTSSLDRESRERVEEVAEDLARQGIAILMVSHTSYHPTCPHMHITVADGKVEVL</sequence>
<dbReference type="GO" id="GO:0016887">
    <property type="term" value="F:ATP hydrolysis activity"/>
    <property type="evidence" value="ECO:0007669"/>
    <property type="project" value="InterPro"/>
</dbReference>
<evidence type="ECO:0000313" key="6">
    <source>
        <dbReference type="Proteomes" id="UP000199053"/>
    </source>
</evidence>
<dbReference type="SMART" id="SM00382">
    <property type="entry name" value="AAA"/>
    <property type="match status" value="1"/>
</dbReference>
<dbReference type="PANTHER" id="PTHR43423">
    <property type="entry name" value="ABC TRANSPORTER I FAMILY MEMBER 17"/>
    <property type="match status" value="1"/>
</dbReference>
<dbReference type="EMBL" id="FNGA01000002">
    <property type="protein sequence ID" value="SDK92271.1"/>
    <property type="molecule type" value="Genomic_DNA"/>
</dbReference>
<dbReference type="PROSITE" id="PS50893">
    <property type="entry name" value="ABC_TRANSPORTER_2"/>
    <property type="match status" value="1"/>
</dbReference>
<evidence type="ECO:0000256" key="1">
    <source>
        <dbReference type="ARBA" id="ARBA00022448"/>
    </source>
</evidence>
<keyword evidence="1" id="KW-0813">Transport</keyword>
<dbReference type="RefSeq" id="WP_092160116.1">
    <property type="nucleotide sequence ID" value="NZ_FNGA01000002.1"/>
</dbReference>
<dbReference type="AlphaFoldDB" id="A0A1G9FV25"/>
<dbReference type="InterPro" id="IPR027417">
    <property type="entry name" value="P-loop_NTPase"/>
</dbReference>
<organism evidence="5 6">
    <name type="scientific">Maridesulfovibrio ferrireducens</name>
    <dbReference type="NCBI Taxonomy" id="246191"/>
    <lineage>
        <taxon>Bacteria</taxon>
        <taxon>Pseudomonadati</taxon>
        <taxon>Thermodesulfobacteriota</taxon>
        <taxon>Desulfovibrionia</taxon>
        <taxon>Desulfovibrionales</taxon>
        <taxon>Desulfovibrionaceae</taxon>
        <taxon>Maridesulfovibrio</taxon>
    </lineage>
</organism>
<keyword evidence="3 5" id="KW-0067">ATP-binding</keyword>
<protein>
    <submittedName>
        <fullName evidence="5">Putative ABC transport system ATP-binding protein</fullName>
    </submittedName>
</protein>
<reference evidence="6" key="1">
    <citation type="submission" date="2016-10" db="EMBL/GenBank/DDBJ databases">
        <authorList>
            <person name="Varghese N."/>
            <person name="Submissions S."/>
        </authorList>
    </citation>
    <scope>NUCLEOTIDE SEQUENCE [LARGE SCALE GENOMIC DNA]</scope>
    <source>
        <strain evidence="6">DSM 16995</strain>
    </source>
</reference>
<accession>A0A1G9FV25</accession>
<proteinExistence type="predicted"/>
<feature type="domain" description="ABC transporter" evidence="4">
    <location>
        <begin position="16"/>
        <end position="228"/>
    </location>
</feature>
<dbReference type="PROSITE" id="PS00211">
    <property type="entry name" value="ABC_TRANSPORTER_1"/>
    <property type="match status" value="1"/>
</dbReference>
<evidence type="ECO:0000256" key="2">
    <source>
        <dbReference type="ARBA" id="ARBA00022741"/>
    </source>
</evidence>
<dbReference type="Gene3D" id="3.40.50.300">
    <property type="entry name" value="P-loop containing nucleotide triphosphate hydrolases"/>
    <property type="match status" value="1"/>
</dbReference>
<dbReference type="PANTHER" id="PTHR43423:SF1">
    <property type="entry name" value="ABC TRANSPORTER I FAMILY MEMBER 17"/>
    <property type="match status" value="1"/>
</dbReference>